<dbReference type="AlphaFoldDB" id="A0A7C9VAE4"/>
<organism evidence="1 2">
    <name type="scientific">Mesorhizobium zhangyense</name>
    <dbReference type="NCBI Taxonomy" id="1776730"/>
    <lineage>
        <taxon>Bacteria</taxon>
        <taxon>Pseudomonadati</taxon>
        <taxon>Pseudomonadota</taxon>
        <taxon>Alphaproteobacteria</taxon>
        <taxon>Hyphomicrobiales</taxon>
        <taxon>Phyllobacteriaceae</taxon>
        <taxon>Mesorhizobium</taxon>
    </lineage>
</organism>
<evidence type="ECO:0000313" key="2">
    <source>
        <dbReference type="Proteomes" id="UP000481252"/>
    </source>
</evidence>
<gene>
    <name evidence="1" type="ORF">G6N74_28415</name>
</gene>
<protein>
    <submittedName>
        <fullName evidence="1">DUF3168 domain-containing protein</fullName>
    </submittedName>
</protein>
<dbReference type="RefSeq" id="WP_165121359.1">
    <property type="nucleotide sequence ID" value="NZ_JAAKZG010000023.1"/>
</dbReference>
<dbReference type="Gene3D" id="3.30.2000.30">
    <property type="match status" value="1"/>
</dbReference>
<keyword evidence="2" id="KW-1185">Reference proteome</keyword>
<dbReference type="InterPro" id="IPR053745">
    <property type="entry name" value="Viral_Tail_Comp_sf"/>
</dbReference>
<comment type="caution">
    <text evidence="1">The sequence shown here is derived from an EMBL/GenBank/DDBJ whole genome shotgun (WGS) entry which is preliminary data.</text>
</comment>
<accession>A0A7C9VAE4</accession>
<proteinExistence type="predicted"/>
<dbReference type="InterPro" id="IPR021508">
    <property type="entry name" value="Gp17-like"/>
</dbReference>
<dbReference type="Pfam" id="PF11367">
    <property type="entry name" value="Tail_completion_gp17"/>
    <property type="match status" value="1"/>
</dbReference>
<name>A0A7C9VAE4_9HYPH</name>
<evidence type="ECO:0000313" key="1">
    <source>
        <dbReference type="EMBL" id="NGN44985.1"/>
    </source>
</evidence>
<dbReference type="Proteomes" id="UP000481252">
    <property type="component" value="Unassembled WGS sequence"/>
</dbReference>
<dbReference type="EMBL" id="JAAKZG010000023">
    <property type="protein sequence ID" value="NGN44985.1"/>
    <property type="molecule type" value="Genomic_DNA"/>
</dbReference>
<sequence length="142" mass="15284">MAAPTHELIGVATARLRTYAPLTALMGANKVFYRPSATMVAPYVVLDDAYSTRDDASCISGLSVTMNIHVWTDDSHPLANGGGALQDARAIGFEVVNALHNYPLALPTKRLVTLEHRGERVFYDPDGTTGHGIVEFSAIIES</sequence>
<reference evidence="1 2" key="1">
    <citation type="submission" date="2020-02" db="EMBL/GenBank/DDBJ databases">
        <title>Genome sequence of the type strain CGMCC 1.15528 of Mesorhizobium zhangyense.</title>
        <authorList>
            <person name="Gao J."/>
            <person name="Sun J."/>
        </authorList>
    </citation>
    <scope>NUCLEOTIDE SEQUENCE [LARGE SCALE GENOMIC DNA]</scope>
    <source>
        <strain evidence="1 2">CGMCC 1.15528</strain>
    </source>
</reference>